<evidence type="ECO:0000256" key="1">
    <source>
        <dbReference type="SAM" id="Phobius"/>
    </source>
</evidence>
<dbReference type="RefSeq" id="WP_091818882.1">
    <property type="nucleotide sequence ID" value="NZ_FNCQ01000018.1"/>
</dbReference>
<proteinExistence type="predicted"/>
<feature type="transmembrane region" description="Helical" evidence="1">
    <location>
        <begin position="140"/>
        <end position="162"/>
    </location>
</feature>
<name>A0A1G8A4D7_9BACT</name>
<organism evidence="2 3">
    <name type="scientific">Prevotella communis</name>
    <dbReference type="NCBI Taxonomy" id="2913614"/>
    <lineage>
        <taxon>Bacteria</taxon>
        <taxon>Pseudomonadati</taxon>
        <taxon>Bacteroidota</taxon>
        <taxon>Bacteroidia</taxon>
        <taxon>Bacteroidales</taxon>
        <taxon>Prevotellaceae</taxon>
        <taxon>Prevotella</taxon>
    </lineage>
</organism>
<dbReference type="Proteomes" id="UP000198779">
    <property type="component" value="Unassembled WGS sequence"/>
</dbReference>
<keyword evidence="3" id="KW-1185">Reference proteome</keyword>
<evidence type="ECO:0000313" key="2">
    <source>
        <dbReference type="EMBL" id="SDH15799.1"/>
    </source>
</evidence>
<evidence type="ECO:0008006" key="4">
    <source>
        <dbReference type="Google" id="ProtNLM"/>
    </source>
</evidence>
<keyword evidence="1" id="KW-1133">Transmembrane helix</keyword>
<feature type="transmembrane region" description="Helical" evidence="1">
    <location>
        <begin position="7"/>
        <end position="31"/>
    </location>
</feature>
<reference evidence="3" key="1">
    <citation type="submission" date="2016-10" db="EMBL/GenBank/DDBJ databases">
        <authorList>
            <person name="Varghese N."/>
            <person name="Submissions S."/>
        </authorList>
    </citation>
    <scope>NUCLEOTIDE SEQUENCE [LARGE SCALE GENOMIC DNA]</scope>
    <source>
        <strain evidence="3">BP1-148</strain>
    </source>
</reference>
<sequence>MKRTKQYLAALIAILTYYCVHEGAHLFYALWHGALKQIHMMPLGVQVDIYRDRLTDIQFAHFCMSGAIATIFAAWVLTIHSTVLVKWFGIKLGNYSPFLLTCSLYTTIALLLCDPLYLSVLQLFMGDYDMQGIQMMLPRYVVSIGFALLGIMHLIIIVRLLWPRYKEAFEG</sequence>
<feature type="transmembrane region" description="Helical" evidence="1">
    <location>
        <begin position="59"/>
        <end position="85"/>
    </location>
</feature>
<keyword evidence="1" id="KW-0472">Membrane</keyword>
<protein>
    <recommendedName>
        <fullName evidence="4">Peptidase family M50</fullName>
    </recommendedName>
</protein>
<dbReference type="STRING" id="645274.SAMN04487901_11844"/>
<dbReference type="EMBL" id="FNCQ01000018">
    <property type="protein sequence ID" value="SDH15799.1"/>
    <property type="molecule type" value="Genomic_DNA"/>
</dbReference>
<feature type="transmembrane region" description="Helical" evidence="1">
    <location>
        <begin position="97"/>
        <end position="120"/>
    </location>
</feature>
<accession>A0A1G8A4D7</accession>
<evidence type="ECO:0000313" key="3">
    <source>
        <dbReference type="Proteomes" id="UP000198779"/>
    </source>
</evidence>
<gene>
    <name evidence="2" type="ORF">SAMN04487901_11844</name>
</gene>
<keyword evidence="1" id="KW-0812">Transmembrane</keyword>
<dbReference type="AlphaFoldDB" id="A0A1G8A4D7"/>